<keyword evidence="12" id="KW-1185">Reference proteome</keyword>
<keyword evidence="6 9" id="KW-0472">Membrane</keyword>
<keyword evidence="5 9" id="KW-1133">Transmembrane helix</keyword>
<feature type="transmembrane region" description="Helical" evidence="9">
    <location>
        <begin position="293"/>
        <end position="320"/>
    </location>
</feature>
<dbReference type="EMBL" id="OV696694">
    <property type="protein sequence ID" value="CAH1273788.1"/>
    <property type="molecule type" value="Genomic_DNA"/>
</dbReference>
<proteinExistence type="inferred from homology"/>
<keyword evidence="3 9" id="KW-0812">Transmembrane</keyword>
<gene>
    <name evidence="11" type="primary">SIDT1</name>
    <name evidence="11" type="ORF">BLAG_LOCUS25017</name>
</gene>
<feature type="compositionally biased region" description="Basic and acidic residues" evidence="8">
    <location>
        <begin position="372"/>
        <end position="389"/>
    </location>
</feature>
<feature type="transmembrane region" description="Helical" evidence="9">
    <location>
        <begin position="563"/>
        <end position="582"/>
    </location>
</feature>
<dbReference type="GO" id="GO:0003725">
    <property type="term" value="F:double-stranded RNA binding"/>
    <property type="evidence" value="ECO:0007669"/>
    <property type="project" value="TreeGrafter"/>
</dbReference>
<evidence type="ECO:0000256" key="8">
    <source>
        <dbReference type="SAM" id="MobiDB-lite"/>
    </source>
</evidence>
<name>A0A8K0AIU6_BRALA</name>
<feature type="signal peptide" evidence="10">
    <location>
        <begin position="1"/>
        <end position="23"/>
    </location>
</feature>
<comment type="similarity">
    <text evidence="2">Belongs to the SID1 family.</text>
</comment>
<feature type="transmembrane region" description="Helical" evidence="9">
    <location>
        <begin position="733"/>
        <end position="753"/>
    </location>
</feature>
<feature type="transmembrane region" description="Helical" evidence="9">
    <location>
        <begin position="619"/>
        <end position="639"/>
    </location>
</feature>
<feature type="transmembrane region" description="Helical" evidence="9">
    <location>
        <begin position="701"/>
        <end position="721"/>
    </location>
</feature>
<evidence type="ECO:0000256" key="6">
    <source>
        <dbReference type="ARBA" id="ARBA00023136"/>
    </source>
</evidence>
<dbReference type="GO" id="GO:0005764">
    <property type="term" value="C:lysosome"/>
    <property type="evidence" value="ECO:0007669"/>
    <property type="project" value="TreeGrafter"/>
</dbReference>
<keyword evidence="7" id="KW-0325">Glycoprotein</keyword>
<feature type="chain" id="PRO_5035461598" evidence="10">
    <location>
        <begin position="24"/>
        <end position="818"/>
    </location>
</feature>
<accession>A0A8K0AIU6</accession>
<dbReference type="PANTHER" id="PTHR12185:SF14">
    <property type="entry name" value="CHOLESTEROL UPTAKE PROTEIN 1"/>
    <property type="match status" value="1"/>
</dbReference>
<protein>
    <submittedName>
        <fullName evidence="11">SIDT1 protein</fullName>
    </submittedName>
</protein>
<dbReference type="OrthoDB" id="416618at2759"/>
<evidence type="ECO:0000256" key="4">
    <source>
        <dbReference type="ARBA" id="ARBA00022729"/>
    </source>
</evidence>
<evidence type="ECO:0000256" key="1">
    <source>
        <dbReference type="ARBA" id="ARBA00004141"/>
    </source>
</evidence>
<comment type="subcellular location">
    <subcellularLocation>
        <location evidence="1">Membrane</location>
        <topology evidence="1">Multi-pass membrane protein</topology>
    </subcellularLocation>
</comment>
<keyword evidence="4 10" id="KW-0732">Signal</keyword>
<evidence type="ECO:0000256" key="9">
    <source>
        <dbReference type="SAM" id="Phobius"/>
    </source>
</evidence>
<feature type="region of interest" description="Disordered" evidence="8">
    <location>
        <begin position="331"/>
        <end position="389"/>
    </location>
</feature>
<feature type="transmembrane region" description="Helical" evidence="9">
    <location>
        <begin position="487"/>
        <end position="505"/>
    </location>
</feature>
<evidence type="ECO:0000256" key="3">
    <source>
        <dbReference type="ARBA" id="ARBA00022692"/>
    </source>
</evidence>
<dbReference type="GO" id="GO:0005886">
    <property type="term" value="C:plasma membrane"/>
    <property type="evidence" value="ECO:0007669"/>
    <property type="project" value="TreeGrafter"/>
</dbReference>
<feature type="transmembrane region" description="Helical" evidence="9">
    <location>
        <begin position="675"/>
        <end position="695"/>
    </location>
</feature>
<dbReference type="AlphaFoldDB" id="A0A8K0AIU6"/>
<sequence length="818" mass="92423">MAGRGRCLLAATVLSWTVLLATSVSETGTQPLSTVPANFSLTYNGTVGSGEEVTYIFTYQEPPNTTEAVRLHVTSPDATESHPLLVVVRQEDGILSWQVPLRVEDYYLFNEIERTLCPAEVEESRADVSKTVYVQLTSSAAANVSYSLMVTKVDDFDFRYNDTMDIEVSPAEPQYFSFSFPEQVDTVVVRATSQNHKCSVLSLQRAKCPVYDLDSNIEFSGIFQTFTSSAAITVQKEHFPDGKFYLVVGVKPIEFECTGKAAMIQPITGRMDRQPMMKEVTIHVEESLTEADFVTAVLAALAIFGLFYVVSGLVILGTWFRESRNGNLDREMNSIEDNFPPENKSLTGNGKSSYGATGNGATGDDEVLSDGPPHETTPKDAEPPRKESVDISSYDTLDDIDTEKEIYRTKRVLYVADLSRKEDKRLSKKFRLYNRNLITIAVFYALPVMQLVFTYQVMMNRTGDQDLCYYNFLCIHPYGVLSAFNNVWSNIGFVMLGFLLMLLVYRRDRIHKKKVEAGGIQAKLAQEYGLPKHFGLYYAIALALVMEGIMSACYHVCPNYSNFQFDTSFMYIIGGLGMLKLYQKRHPDVNPNAYAAYMFFAGVIFMAVIGVVYGTKAFWGVFTMVYILATLFLNMELYYMGRWSFDLKVFKRAYVMLRTDYLQCTDCKPMYTSRFVLLTIGNLVNLALALGGAIYQPQDFASFLLGIVISNLLIYFAFYIVMKIISGERIRFLTCLLILQSAAVWAAALYFFLEANTSWQKMPAESRSQNRPCVLLGFYDTHDIWHFLSAVSLFCSYIVLLVLDDDLDYVRRDQIAVF</sequence>
<dbReference type="InterPro" id="IPR025958">
    <property type="entry name" value="SID1_TM_fam"/>
</dbReference>
<reference evidence="11" key="1">
    <citation type="submission" date="2022-01" db="EMBL/GenBank/DDBJ databases">
        <authorList>
            <person name="Braso-Vives M."/>
        </authorList>
    </citation>
    <scope>NUCLEOTIDE SEQUENCE</scope>
</reference>
<organism evidence="11 12">
    <name type="scientific">Branchiostoma lanceolatum</name>
    <name type="common">Common lancelet</name>
    <name type="synonym">Amphioxus lanceolatum</name>
    <dbReference type="NCBI Taxonomy" id="7740"/>
    <lineage>
        <taxon>Eukaryota</taxon>
        <taxon>Metazoa</taxon>
        <taxon>Chordata</taxon>
        <taxon>Cephalochordata</taxon>
        <taxon>Leptocardii</taxon>
        <taxon>Amphioxiformes</taxon>
        <taxon>Branchiostomatidae</taxon>
        <taxon>Branchiostoma</taxon>
    </lineage>
</organism>
<dbReference type="PANTHER" id="PTHR12185">
    <property type="entry name" value="SID1 TRANSMEMBRANE FAMILY MEMEBER"/>
    <property type="match status" value="1"/>
</dbReference>
<feature type="transmembrane region" description="Helical" evidence="9">
    <location>
        <begin position="594"/>
        <end position="613"/>
    </location>
</feature>
<evidence type="ECO:0000313" key="12">
    <source>
        <dbReference type="Proteomes" id="UP000838412"/>
    </source>
</evidence>
<evidence type="ECO:0000313" key="11">
    <source>
        <dbReference type="EMBL" id="CAH1273788.1"/>
    </source>
</evidence>
<dbReference type="GO" id="GO:0051033">
    <property type="term" value="F:RNA transmembrane transporter activity"/>
    <property type="evidence" value="ECO:0007669"/>
    <property type="project" value="TreeGrafter"/>
</dbReference>
<feature type="transmembrane region" description="Helical" evidence="9">
    <location>
        <begin position="784"/>
        <end position="803"/>
    </location>
</feature>
<dbReference type="Proteomes" id="UP000838412">
    <property type="component" value="Chromosome 9"/>
</dbReference>
<feature type="transmembrane region" description="Helical" evidence="9">
    <location>
        <begin position="536"/>
        <end position="557"/>
    </location>
</feature>
<evidence type="ECO:0000256" key="7">
    <source>
        <dbReference type="ARBA" id="ARBA00023180"/>
    </source>
</evidence>
<evidence type="ECO:0000256" key="5">
    <source>
        <dbReference type="ARBA" id="ARBA00022989"/>
    </source>
</evidence>
<dbReference type="Pfam" id="PF13965">
    <property type="entry name" value="SID-1_RNA_chan"/>
    <property type="match status" value="1"/>
</dbReference>
<feature type="compositionally biased region" description="Polar residues" evidence="8">
    <location>
        <begin position="344"/>
        <end position="356"/>
    </location>
</feature>
<feature type="transmembrane region" description="Helical" evidence="9">
    <location>
        <begin position="437"/>
        <end position="457"/>
    </location>
</feature>
<evidence type="ECO:0000256" key="10">
    <source>
        <dbReference type="SAM" id="SignalP"/>
    </source>
</evidence>
<evidence type="ECO:0000256" key="2">
    <source>
        <dbReference type="ARBA" id="ARBA00006618"/>
    </source>
</evidence>